<dbReference type="Gene3D" id="3.30.450.20">
    <property type="entry name" value="PAS domain"/>
    <property type="match status" value="7"/>
</dbReference>
<dbReference type="SMART" id="SM00387">
    <property type="entry name" value="HATPase_c"/>
    <property type="match status" value="1"/>
</dbReference>
<dbReference type="CDD" id="cd00082">
    <property type="entry name" value="HisKA"/>
    <property type="match status" value="1"/>
</dbReference>
<feature type="coiled-coil region" evidence="6">
    <location>
        <begin position="844"/>
        <end position="871"/>
    </location>
</feature>
<evidence type="ECO:0000256" key="6">
    <source>
        <dbReference type="SAM" id="Coils"/>
    </source>
</evidence>
<dbReference type="InterPro" id="IPR003594">
    <property type="entry name" value="HATPase_dom"/>
</dbReference>
<evidence type="ECO:0000256" key="4">
    <source>
        <dbReference type="ARBA" id="ARBA00022679"/>
    </source>
</evidence>
<evidence type="ECO:0000259" key="9">
    <source>
        <dbReference type="PROSITE" id="PS50113"/>
    </source>
</evidence>
<feature type="domain" description="PAC" evidence="9">
    <location>
        <begin position="808"/>
        <end position="860"/>
    </location>
</feature>
<dbReference type="InterPro" id="IPR013655">
    <property type="entry name" value="PAS_fold_3"/>
</dbReference>
<dbReference type="InterPro" id="IPR036890">
    <property type="entry name" value="HATPase_C_sf"/>
</dbReference>
<feature type="domain" description="PAC" evidence="9">
    <location>
        <begin position="682"/>
        <end position="734"/>
    </location>
</feature>
<keyword evidence="3" id="KW-0597">Phosphoprotein</keyword>
<evidence type="ECO:0000313" key="10">
    <source>
        <dbReference type="EMBL" id="QEE28878.1"/>
    </source>
</evidence>
<dbReference type="EC" id="2.7.13.3" evidence="2"/>
<dbReference type="EMBL" id="CP042806">
    <property type="protein sequence ID" value="QEE28878.1"/>
    <property type="molecule type" value="Genomic_DNA"/>
</dbReference>
<dbReference type="Pfam" id="PF08447">
    <property type="entry name" value="PAS_3"/>
    <property type="match status" value="7"/>
</dbReference>
<dbReference type="GO" id="GO:0000155">
    <property type="term" value="F:phosphorelay sensor kinase activity"/>
    <property type="evidence" value="ECO:0007669"/>
    <property type="project" value="InterPro"/>
</dbReference>
<dbReference type="InterPro" id="IPR001610">
    <property type="entry name" value="PAC"/>
</dbReference>
<accession>A0A5B9E9R8</accession>
<organism evidence="10 11">
    <name type="scientific">Terriglobus albidus</name>
    <dbReference type="NCBI Taxonomy" id="1592106"/>
    <lineage>
        <taxon>Bacteria</taxon>
        <taxon>Pseudomonadati</taxon>
        <taxon>Acidobacteriota</taxon>
        <taxon>Terriglobia</taxon>
        <taxon>Terriglobales</taxon>
        <taxon>Acidobacteriaceae</taxon>
        <taxon>Terriglobus</taxon>
    </lineage>
</organism>
<protein>
    <recommendedName>
        <fullName evidence="2">histidine kinase</fullName>
        <ecNumber evidence="2">2.7.13.3</ecNumber>
    </recommendedName>
</protein>
<dbReference type="SMART" id="SM00388">
    <property type="entry name" value="HisKA"/>
    <property type="match status" value="1"/>
</dbReference>
<sequence length="1228" mass="140959">MVPDKLRGIASGEFLPVITVSGFIAWCGPRLDLFAILAVVLLGRFRGASLAMTGAFSFSLARTAFTIASYHTATKQTSPWHAVMTSCIICLCATVFLYKQSDTTTADARQRPFDVRLAELSEYVWSRTSAGDIEYISPAGCEYLGVSMDEMQDFSRFIHPDDISERQDAMKRAQNTGEPQQFHARYRSASGKYCWFATLLHSQRDSKGAVIRYFGLQWNIDAQKRQEEEMRARDDVWKAALKILPGWMWLAKPDGSPEFMSPGALEYTGLTSGQMLKDTFVSVHPDDCQPLAAHWKRLLESGAAGEIEIRIRRADGVYRWFISRAKPLHQHGNKIERWVNINWDIDERRGAEEQTKKAEEIFRKIADGVPACICIMAPDGTMVYANRVASMALGKPMEQILGNQWMQHIHPEQYEEAHKNWMHCVTTQTPLDTRWLMLHHDGQYRWQHILAHPAFDEHHRLASWYMMGVEIDQQMKAEQALRNREREVRELLNRIPTLIAVRSLNGIEFVNDRFLEYVGRSLESVLGNGWLVVAHPEDRQRVFDLQQNSTATIGPLDMVWRIADKESRYRWFHTHSEPFFELDGSVQRWYSVTTDIDDLFRSRELIRDHKMQLHLLAENVPGFLWKALPSGEVTYLNRYCEDYLGMTPDEVRSTGWIHLVHPEDQDEVLLRWNTLVNGGQWHEHVHRLKGKDGQYRWFQSLITTVKDNSGNVVTLHGLTMDAHTMVSAERSVRQEERQLRRLVDAMPAMIWRADPNGQIDRWNRTMVQTIGKPWETSENFDLKSKIDPSQASEVETRWERSVRFGIPYEDTYRILGNDGNYHWHLVRAQPFRDENGKLISWYGVHTDIEALKQAEEALQEREQQLLGIIETVPSMLWSASSAGEPTHINRRVREYSGLSLDRFFSLGWEALLHPDDFEDTANAFSKAVKTGESYSAVHRLRRADGEYRWYHARGEPLRDREGKIIQWYCLSVDIDERKRAEDHLRQTRAKLNRASRIATVAELSASIAHELNQPLMSVLANAQAGRRWLATSPPNIEEANASIERIIRDGRAADERMQHIRALFKRESFDKKEVSVQEIISEAIRLVQEDQNKRSVQINCVCESELPLISVDPIQIQEVIVNLISNAIEANDHERRPPLVTIKAQVSAKREMIIQVIDNGPGVDDPEKIFDAFVTTKEDGMGIGLAVSRSIVEAHEGQLWAENNPDVGAIFTLTLPLPKRARNLAAHA</sequence>
<evidence type="ECO:0000256" key="2">
    <source>
        <dbReference type="ARBA" id="ARBA00012438"/>
    </source>
</evidence>
<dbReference type="InterPro" id="IPR000700">
    <property type="entry name" value="PAS-assoc_C"/>
</dbReference>
<feature type="domain" description="PAS" evidence="8">
    <location>
        <begin position="861"/>
        <end position="931"/>
    </location>
</feature>
<dbReference type="InterPro" id="IPR000014">
    <property type="entry name" value="PAS"/>
</dbReference>
<dbReference type="PRINTS" id="PR00344">
    <property type="entry name" value="BCTRLSENSOR"/>
</dbReference>
<feature type="domain" description="Histidine kinase" evidence="7">
    <location>
        <begin position="1006"/>
        <end position="1219"/>
    </location>
</feature>
<feature type="domain" description="PAS" evidence="8">
    <location>
        <begin position="609"/>
        <end position="679"/>
    </location>
</feature>
<dbReference type="SUPFAM" id="SSF55874">
    <property type="entry name" value="ATPase domain of HSP90 chaperone/DNA topoisomerase II/histidine kinase"/>
    <property type="match status" value="1"/>
</dbReference>
<dbReference type="InterPro" id="IPR035965">
    <property type="entry name" value="PAS-like_dom_sf"/>
</dbReference>
<evidence type="ECO:0000256" key="1">
    <source>
        <dbReference type="ARBA" id="ARBA00000085"/>
    </source>
</evidence>
<dbReference type="PROSITE" id="PS50109">
    <property type="entry name" value="HIS_KIN"/>
    <property type="match status" value="1"/>
</dbReference>
<reference evidence="10 11" key="1">
    <citation type="submission" date="2019-08" db="EMBL/GenBank/DDBJ databases">
        <title>Complete genome sequence of Terriglobus albidus strain ORNL.</title>
        <authorList>
            <person name="Podar M."/>
        </authorList>
    </citation>
    <scope>NUCLEOTIDE SEQUENCE [LARGE SCALE GENOMIC DNA]</scope>
    <source>
        <strain evidence="10 11">ORNL</strain>
    </source>
</reference>
<dbReference type="InterPro" id="IPR036097">
    <property type="entry name" value="HisK_dim/P_sf"/>
</dbReference>
<evidence type="ECO:0000259" key="8">
    <source>
        <dbReference type="PROSITE" id="PS50112"/>
    </source>
</evidence>
<evidence type="ECO:0000256" key="3">
    <source>
        <dbReference type="ARBA" id="ARBA00022553"/>
    </source>
</evidence>
<keyword evidence="4" id="KW-0808">Transferase</keyword>
<dbReference type="FunFam" id="3.30.450.20:FF:000099">
    <property type="entry name" value="Sensory box sensor histidine kinase"/>
    <property type="match status" value="1"/>
</dbReference>
<dbReference type="AlphaFoldDB" id="A0A5B9E9R8"/>
<dbReference type="RefSeq" id="WP_147648076.1">
    <property type="nucleotide sequence ID" value="NZ_CP042806.1"/>
</dbReference>
<dbReference type="PANTHER" id="PTHR43304">
    <property type="entry name" value="PHYTOCHROME-LIKE PROTEIN CPH1"/>
    <property type="match status" value="1"/>
</dbReference>
<name>A0A5B9E9R8_9BACT</name>
<dbReference type="Proteomes" id="UP000321820">
    <property type="component" value="Chromosome"/>
</dbReference>
<dbReference type="OrthoDB" id="111890at2"/>
<dbReference type="SMART" id="SM00086">
    <property type="entry name" value="PAC"/>
    <property type="match status" value="7"/>
</dbReference>
<dbReference type="Gene3D" id="3.30.565.10">
    <property type="entry name" value="Histidine kinase-like ATPase, C-terminal domain"/>
    <property type="match status" value="1"/>
</dbReference>
<proteinExistence type="predicted"/>
<dbReference type="InterPro" id="IPR004358">
    <property type="entry name" value="Sig_transdc_His_kin-like_C"/>
</dbReference>
<comment type="catalytic activity">
    <reaction evidence="1">
        <text>ATP + protein L-histidine = ADP + protein N-phospho-L-histidine.</text>
        <dbReference type="EC" id="2.7.13.3"/>
    </reaction>
</comment>
<dbReference type="InterPro" id="IPR052162">
    <property type="entry name" value="Sensor_kinase/Photoreceptor"/>
</dbReference>
<dbReference type="SMART" id="SM00091">
    <property type="entry name" value="PAS"/>
    <property type="match status" value="7"/>
</dbReference>
<dbReference type="InterPro" id="IPR005467">
    <property type="entry name" value="His_kinase_dom"/>
</dbReference>
<dbReference type="Gene3D" id="1.10.287.130">
    <property type="match status" value="1"/>
</dbReference>
<gene>
    <name evidence="10" type="ORF">FTW19_13250</name>
</gene>
<feature type="domain" description="PAC" evidence="9">
    <location>
        <begin position="431"/>
        <end position="483"/>
    </location>
</feature>
<evidence type="ECO:0000313" key="11">
    <source>
        <dbReference type="Proteomes" id="UP000321820"/>
    </source>
</evidence>
<feature type="domain" description="PAS" evidence="8">
    <location>
        <begin position="358"/>
        <end position="428"/>
    </location>
</feature>
<dbReference type="SUPFAM" id="SSF47384">
    <property type="entry name" value="Homodimeric domain of signal transducing histidine kinase"/>
    <property type="match status" value="1"/>
</dbReference>
<feature type="domain" description="PAC" evidence="9">
    <location>
        <begin position="934"/>
        <end position="986"/>
    </location>
</feature>
<dbReference type="KEGG" id="talb:FTW19_13250"/>
<dbReference type="SUPFAM" id="SSF55785">
    <property type="entry name" value="PYP-like sensor domain (PAS domain)"/>
    <property type="match status" value="7"/>
</dbReference>
<keyword evidence="6" id="KW-0175">Coiled coil</keyword>
<dbReference type="Pfam" id="PF02518">
    <property type="entry name" value="HATPase_c"/>
    <property type="match status" value="1"/>
</dbReference>
<dbReference type="CDD" id="cd00130">
    <property type="entry name" value="PAS"/>
    <property type="match status" value="7"/>
</dbReference>
<dbReference type="NCBIfam" id="TIGR00229">
    <property type="entry name" value="sensory_box"/>
    <property type="match status" value="7"/>
</dbReference>
<feature type="domain" description="PAC" evidence="9">
    <location>
        <begin position="305"/>
        <end position="357"/>
    </location>
</feature>
<keyword evidence="11" id="KW-1185">Reference proteome</keyword>
<dbReference type="InterPro" id="IPR003661">
    <property type="entry name" value="HisK_dim/P_dom"/>
</dbReference>
<evidence type="ECO:0000259" key="7">
    <source>
        <dbReference type="PROSITE" id="PS50109"/>
    </source>
</evidence>
<feature type="domain" description="PAS" evidence="8">
    <location>
        <begin position="735"/>
        <end position="771"/>
    </location>
</feature>
<feature type="domain" description="PAC" evidence="9">
    <location>
        <begin position="180"/>
        <end position="232"/>
    </location>
</feature>
<dbReference type="PROSITE" id="PS50113">
    <property type="entry name" value="PAC"/>
    <property type="match status" value="6"/>
</dbReference>
<feature type="domain" description="PAS" evidence="8">
    <location>
        <begin position="484"/>
        <end position="542"/>
    </location>
</feature>
<evidence type="ECO:0000256" key="5">
    <source>
        <dbReference type="ARBA" id="ARBA00022777"/>
    </source>
</evidence>
<dbReference type="PANTHER" id="PTHR43304:SF1">
    <property type="entry name" value="PAC DOMAIN-CONTAINING PROTEIN"/>
    <property type="match status" value="1"/>
</dbReference>
<keyword evidence="5" id="KW-0418">Kinase</keyword>
<dbReference type="PROSITE" id="PS50112">
    <property type="entry name" value="PAS"/>
    <property type="match status" value="5"/>
</dbReference>